<evidence type="ECO:0000259" key="2">
    <source>
        <dbReference type="Pfam" id="PF02272"/>
    </source>
</evidence>
<comment type="caution">
    <text evidence="3">The sequence shown here is derived from an EMBL/GenBank/DDBJ whole genome shotgun (WGS) entry which is preliminary data.</text>
</comment>
<reference evidence="3 4" key="1">
    <citation type="submission" date="2022-06" db="EMBL/GenBank/DDBJ databases">
        <title>Isolation of gut microbiota from human fecal samples.</title>
        <authorList>
            <person name="Pamer E.G."/>
            <person name="Barat B."/>
            <person name="Waligurski E."/>
            <person name="Medina S."/>
            <person name="Paddock L."/>
            <person name="Mostad J."/>
        </authorList>
    </citation>
    <scope>NUCLEOTIDE SEQUENCE [LARGE SCALE GENOMIC DNA]</scope>
    <source>
        <strain evidence="3 4">DFI.6.1</strain>
    </source>
</reference>
<proteinExistence type="predicted"/>
<evidence type="ECO:0000259" key="1">
    <source>
        <dbReference type="Pfam" id="PF01368"/>
    </source>
</evidence>
<dbReference type="PANTHER" id="PTHR47618:SF1">
    <property type="entry name" value="BIFUNCTIONAL OLIGORIBONUCLEASE AND PAP PHOSPHATASE NRNA"/>
    <property type="match status" value="1"/>
</dbReference>
<dbReference type="Pfam" id="PF02272">
    <property type="entry name" value="DHHA1"/>
    <property type="match status" value="1"/>
</dbReference>
<dbReference type="SUPFAM" id="SSF64182">
    <property type="entry name" value="DHH phosphoesterases"/>
    <property type="match status" value="1"/>
</dbReference>
<sequence>MINFETLCKEIEQASQITIFRHVHPDWDAIGAQLGLKTWIKEHYPDKAVYALGDPGTFVQYEAYFDQVDDEAIASSLAIVVDCGNAERVDDARFQQAKQIIKIDHHPQVEHYGTLELVNEKAGATCEIIANLFRCADIALSQTCASFLYQGLLMDTARFSIATTTKDSFLAAAYLCEAGIDLPKISEACIALKLTTYAYVSYLRSCMRVYKDKIAYAIMEQEDYEKMGLSFAQAKEFVYVFAHIEELSVWTLFTKEPNSDHYKGSLRSRSMQINDIASCYHGGGHALACGVSQLTKDSIMELLETLYIRLMNEA</sequence>
<accession>A0ABT1SIF3</accession>
<dbReference type="InterPro" id="IPR001667">
    <property type="entry name" value="DDH_dom"/>
</dbReference>
<feature type="domain" description="DHHA1" evidence="2">
    <location>
        <begin position="228"/>
        <end position="306"/>
    </location>
</feature>
<dbReference type="InterPro" id="IPR003156">
    <property type="entry name" value="DHHA1_dom"/>
</dbReference>
<gene>
    <name evidence="3" type="ORF">NE663_01890</name>
</gene>
<dbReference type="InterPro" id="IPR051319">
    <property type="entry name" value="Oligoribo/pAp-PDE_c-di-AMP_PDE"/>
</dbReference>
<dbReference type="InterPro" id="IPR038763">
    <property type="entry name" value="DHH_sf"/>
</dbReference>
<dbReference type="PANTHER" id="PTHR47618">
    <property type="entry name" value="BIFUNCTIONAL OLIGORIBONUCLEASE AND PAP PHOSPHATASE NRNA"/>
    <property type="match status" value="1"/>
</dbReference>
<name>A0ABT1SIF3_9FIRM</name>
<protein>
    <submittedName>
        <fullName evidence="3">Bifunctional oligoribonuclease/PAP phosphatase NrnA</fullName>
    </submittedName>
</protein>
<dbReference type="Gene3D" id="3.10.310.30">
    <property type="match status" value="1"/>
</dbReference>
<keyword evidence="4" id="KW-1185">Reference proteome</keyword>
<organism evidence="3 4">
    <name type="scientific">Massilicoli timonensis</name>
    <dbReference type="NCBI Taxonomy" id="2015901"/>
    <lineage>
        <taxon>Bacteria</taxon>
        <taxon>Bacillati</taxon>
        <taxon>Bacillota</taxon>
        <taxon>Erysipelotrichia</taxon>
        <taxon>Erysipelotrichales</taxon>
        <taxon>Erysipelotrichaceae</taxon>
        <taxon>Massilicoli</taxon>
    </lineage>
</organism>
<dbReference type="EMBL" id="JANGCH010000002">
    <property type="protein sequence ID" value="MCQ5121011.1"/>
    <property type="molecule type" value="Genomic_DNA"/>
</dbReference>
<dbReference type="Gene3D" id="3.90.1640.10">
    <property type="entry name" value="inorganic pyrophosphatase (n-terminal core)"/>
    <property type="match status" value="1"/>
</dbReference>
<dbReference type="Proteomes" id="UP001524435">
    <property type="component" value="Unassembled WGS sequence"/>
</dbReference>
<evidence type="ECO:0000313" key="3">
    <source>
        <dbReference type="EMBL" id="MCQ5121011.1"/>
    </source>
</evidence>
<evidence type="ECO:0000313" key="4">
    <source>
        <dbReference type="Proteomes" id="UP001524435"/>
    </source>
</evidence>
<feature type="domain" description="DDH" evidence="1">
    <location>
        <begin position="16"/>
        <end position="151"/>
    </location>
</feature>
<dbReference type="Pfam" id="PF01368">
    <property type="entry name" value="DHH"/>
    <property type="match status" value="1"/>
</dbReference>
<dbReference type="RefSeq" id="WP_178200603.1">
    <property type="nucleotide sequence ID" value="NZ_CALVCM010000001.1"/>
</dbReference>